<organism evidence="1 2">
    <name type="scientific">Cetraspora pellucida</name>
    <dbReference type="NCBI Taxonomy" id="1433469"/>
    <lineage>
        <taxon>Eukaryota</taxon>
        <taxon>Fungi</taxon>
        <taxon>Fungi incertae sedis</taxon>
        <taxon>Mucoromycota</taxon>
        <taxon>Glomeromycotina</taxon>
        <taxon>Glomeromycetes</taxon>
        <taxon>Diversisporales</taxon>
        <taxon>Gigasporaceae</taxon>
        <taxon>Cetraspora</taxon>
    </lineage>
</organism>
<protein>
    <submittedName>
        <fullName evidence="1">15518_t:CDS:1</fullName>
    </submittedName>
</protein>
<sequence>MLTVLTILSNPLEGYSSLQPLDFHCFHIDKKEHQHYCEPYWLDVESYNL</sequence>
<evidence type="ECO:0000313" key="2">
    <source>
        <dbReference type="Proteomes" id="UP000789366"/>
    </source>
</evidence>
<evidence type="ECO:0000313" key="1">
    <source>
        <dbReference type="EMBL" id="CAG8452405.1"/>
    </source>
</evidence>
<name>A0ACA9K5F9_9GLOM</name>
<gene>
    <name evidence="1" type="ORF">SPELUC_LOCUS863</name>
</gene>
<comment type="caution">
    <text evidence="1">The sequence shown here is derived from an EMBL/GenBank/DDBJ whole genome shotgun (WGS) entry which is preliminary data.</text>
</comment>
<accession>A0ACA9K5F9</accession>
<dbReference type="Proteomes" id="UP000789366">
    <property type="component" value="Unassembled WGS sequence"/>
</dbReference>
<proteinExistence type="predicted"/>
<reference evidence="1" key="1">
    <citation type="submission" date="2021-06" db="EMBL/GenBank/DDBJ databases">
        <authorList>
            <person name="Kallberg Y."/>
            <person name="Tangrot J."/>
            <person name="Rosling A."/>
        </authorList>
    </citation>
    <scope>NUCLEOTIDE SEQUENCE</scope>
    <source>
        <strain evidence="1">28 12/20/2015</strain>
    </source>
</reference>
<keyword evidence="2" id="KW-1185">Reference proteome</keyword>
<dbReference type="EMBL" id="CAJVPW010000387">
    <property type="protein sequence ID" value="CAG8452405.1"/>
    <property type="molecule type" value="Genomic_DNA"/>
</dbReference>